<organism evidence="2 3">
    <name type="scientific">Youngiibacter fragilis 232.1</name>
    <dbReference type="NCBI Taxonomy" id="994573"/>
    <lineage>
        <taxon>Bacteria</taxon>
        <taxon>Bacillati</taxon>
        <taxon>Bacillota</taxon>
        <taxon>Clostridia</taxon>
        <taxon>Eubacteriales</taxon>
        <taxon>Clostridiaceae</taxon>
        <taxon>Youngiibacter</taxon>
    </lineage>
</organism>
<dbReference type="InterPro" id="IPR003680">
    <property type="entry name" value="Flavodoxin_fold"/>
</dbReference>
<dbReference type="SUPFAM" id="SSF52218">
    <property type="entry name" value="Flavoproteins"/>
    <property type="match status" value="1"/>
</dbReference>
<comment type="caution">
    <text evidence="2">The sequence shown here is derived from an EMBL/GenBank/DDBJ whole genome shotgun (WGS) entry which is preliminary data.</text>
</comment>
<proteinExistence type="predicted"/>
<dbReference type="AlphaFoldDB" id="V7I2P8"/>
<sequence>MKNIVFINGSPKIGEPSTSRHLIDIASNHFNDANRIIIDVQKSMVNHSSQKDFEVIMNSDAVIISSPLYMFGLPGMLIRYLEDLYTFCMQSGIPERGPRVYAIVNSGYPEPEVNLEAVRVIQSFCRHINAQFRFGVLVGGGPLLLSMENSSATKKPLNSLKEAFSAISEDIGRDVLQNIDNFIIPISFPRRLYLFMGGRTWLPMAKKNGLKKADLYRKPYQA</sequence>
<reference evidence="2 3" key="1">
    <citation type="journal article" date="2014" name="Genome Announc.">
        <title>Genome Sequence of Youngiibacter fragilis, the Type Strain of the Genus Youngiibacter.</title>
        <authorList>
            <person name="Wawrik C.B."/>
            <person name="Callaghan A.V."/>
            <person name="Stamps B.W."/>
            <person name="Wawrik B."/>
        </authorList>
    </citation>
    <scope>NUCLEOTIDE SEQUENCE [LARGE SCALE GENOMIC DNA]</scope>
    <source>
        <strain evidence="2 3">232.1</strain>
    </source>
</reference>
<dbReference type="Pfam" id="PF02525">
    <property type="entry name" value="Flavodoxin_2"/>
    <property type="match status" value="1"/>
</dbReference>
<feature type="domain" description="Flavodoxin-like fold" evidence="1">
    <location>
        <begin position="2"/>
        <end position="86"/>
    </location>
</feature>
<evidence type="ECO:0000313" key="2">
    <source>
        <dbReference type="EMBL" id="ETA79287.1"/>
    </source>
</evidence>
<dbReference type="Proteomes" id="UP000017747">
    <property type="component" value="Unassembled WGS sequence"/>
</dbReference>
<accession>V7I2P8</accession>
<dbReference type="OrthoDB" id="1026745at2"/>
<keyword evidence="3" id="KW-1185">Reference proteome</keyword>
<gene>
    <name evidence="2" type="ORF">T472_0217710</name>
</gene>
<evidence type="ECO:0000259" key="1">
    <source>
        <dbReference type="Pfam" id="PF02525"/>
    </source>
</evidence>
<dbReference type="InterPro" id="IPR029039">
    <property type="entry name" value="Flavoprotein-like_sf"/>
</dbReference>
<evidence type="ECO:0000313" key="3">
    <source>
        <dbReference type="Proteomes" id="UP000017747"/>
    </source>
</evidence>
<dbReference type="Gene3D" id="3.40.50.360">
    <property type="match status" value="1"/>
</dbReference>
<dbReference type="eggNOG" id="COG2249">
    <property type="taxonomic scope" value="Bacteria"/>
</dbReference>
<dbReference type="RefSeq" id="WP_023386372.1">
    <property type="nucleotide sequence ID" value="NZ_AXUN02000219.1"/>
</dbReference>
<name>V7I2P8_9CLOT</name>
<dbReference type="EMBL" id="AXUN02000219">
    <property type="protein sequence ID" value="ETA79287.1"/>
    <property type="molecule type" value="Genomic_DNA"/>
</dbReference>
<protein>
    <submittedName>
        <fullName evidence="2">Flavodoxin</fullName>
    </submittedName>
</protein>